<reference evidence="2" key="1">
    <citation type="submission" date="2016-08" db="EMBL/GenBank/DDBJ databases">
        <title>Complete genome sequence of the organohalide-respiring Epsilonproteobacterium Sulfurospirillum halorespirans.</title>
        <authorList>
            <person name="Goris T."/>
            <person name="Zimmermann J."/>
            <person name="Schenz B."/>
            <person name="Lemos M."/>
            <person name="Hackermueller J."/>
            <person name="Diekert G."/>
        </authorList>
    </citation>
    <scope>NUCLEOTIDE SEQUENCE [LARGE SCALE GENOMIC DNA]</scope>
    <source>
        <strain>DSM 13726</strain>
        <strain evidence="2">PCE-M2</strain>
    </source>
</reference>
<sequence length="232" mass="27165">MTSKDYLTQMFSLQQKLNDETNGIGWENGYTKNNRMINWKRCIYMECAELIDSFSWKHWKNINKPTDWDNVTVEIVDIWHFIMSLLLEDYKTNTRGDLEKLVLDVLDVQGFEAFTKEPLSNGSADPMELINDIESIIHDTTGFEIDLFDGLLREYFTLSRKCGINLKVLYKFYVAKNVLNQFRQDHGYKEGHYIKVWNGKEDNEVMLSFLQGEAAPTVDALYKKLEKAYPKA</sequence>
<dbReference type="STRING" id="1193502.SHALO_2345"/>
<name>A0A1D7TM98_9BACT</name>
<dbReference type="CDD" id="cd11527">
    <property type="entry name" value="NTP-PPase_dUTPase"/>
    <property type="match status" value="1"/>
</dbReference>
<keyword evidence="2" id="KW-1185">Reference proteome</keyword>
<dbReference type="GO" id="GO:0004170">
    <property type="term" value="F:dUTP diphosphatase activity"/>
    <property type="evidence" value="ECO:0007669"/>
    <property type="project" value="UniProtKB-EC"/>
</dbReference>
<dbReference type="EMBL" id="CP017111">
    <property type="protein sequence ID" value="AOO66105.1"/>
    <property type="molecule type" value="Genomic_DNA"/>
</dbReference>
<dbReference type="PATRIC" id="fig|1193502.14.peg.2376"/>
<accession>A0A1D7TM98</accession>
<keyword evidence="1" id="KW-0378">Hydrolase</keyword>
<dbReference type="EC" id="3.6.1.23" evidence="1"/>
<dbReference type="SUPFAM" id="SSF101386">
    <property type="entry name" value="all-alpha NTP pyrophosphatases"/>
    <property type="match status" value="1"/>
</dbReference>
<evidence type="ECO:0000313" key="1">
    <source>
        <dbReference type="EMBL" id="AOO66105.1"/>
    </source>
</evidence>
<dbReference type="RefSeq" id="WP_069478703.1">
    <property type="nucleotide sequence ID" value="NZ_CP017111.1"/>
</dbReference>
<dbReference type="KEGG" id="shal:SHALO_2345"/>
<protein>
    <submittedName>
        <fullName evidence="1">dUTPase</fullName>
        <ecNumber evidence="1">3.6.1.23</ecNumber>
    </submittedName>
</protein>
<dbReference type="Pfam" id="PF08761">
    <property type="entry name" value="dUTPase_2"/>
    <property type="match status" value="1"/>
</dbReference>
<dbReference type="Proteomes" id="UP000094609">
    <property type="component" value="Chromosome"/>
</dbReference>
<dbReference type="Gene3D" id="1.10.4010.10">
    <property type="entry name" value="Type II deoxyuridine triphosphatase"/>
    <property type="match status" value="1"/>
</dbReference>
<gene>
    <name evidence="1" type="ORF">SHALO_2345</name>
</gene>
<organism evidence="1 2">
    <name type="scientific">Sulfurospirillum halorespirans DSM 13726</name>
    <dbReference type="NCBI Taxonomy" id="1193502"/>
    <lineage>
        <taxon>Bacteria</taxon>
        <taxon>Pseudomonadati</taxon>
        <taxon>Campylobacterota</taxon>
        <taxon>Epsilonproteobacteria</taxon>
        <taxon>Campylobacterales</taxon>
        <taxon>Sulfurospirillaceae</taxon>
        <taxon>Sulfurospirillum</taxon>
    </lineage>
</organism>
<dbReference type="AlphaFoldDB" id="A0A1D7TM98"/>
<dbReference type="InterPro" id="IPR014871">
    <property type="entry name" value="dUTPase/dCTP_pyrophosphatase"/>
</dbReference>
<evidence type="ECO:0000313" key="2">
    <source>
        <dbReference type="Proteomes" id="UP000094609"/>
    </source>
</evidence>
<proteinExistence type="predicted"/>